<reference evidence="1" key="1">
    <citation type="submission" date="2024-09" db="EMBL/GenBank/DDBJ databases">
        <title>Draft Genome Sequences of Neofusicoccum parvum.</title>
        <authorList>
            <person name="Ashida A."/>
            <person name="Camagna M."/>
            <person name="Tanaka A."/>
            <person name="Takemoto D."/>
        </authorList>
    </citation>
    <scope>NUCLEOTIDE SEQUENCE</scope>
    <source>
        <strain evidence="1">PPO83</strain>
    </source>
</reference>
<name>A0ACB5SFM1_9PEZI</name>
<gene>
    <name evidence="1" type="primary">g28</name>
    <name evidence="1" type="ORF">NpPPO83_00000028</name>
</gene>
<sequence>MPATPTALLLLLAATLTTTTPLPLTPRAGAPSYVPITPPCHLTYPRTTPTTNPPQSFRPAASLASAQLYSWDRPLSDEAYTNATALWTNCAEQCNGLSGCKSALLAYNVPGEARLGGHLPDPACSPLEGGDGGL</sequence>
<dbReference type="EMBL" id="BSXG01000084">
    <property type="protein sequence ID" value="GME38611.1"/>
    <property type="molecule type" value="Genomic_DNA"/>
</dbReference>
<proteinExistence type="predicted"/>
<accession>A0ACB5SFM1</accession>
<evidence type="ECO:0000313" key="1">
    <source>
        <dbReference type="EMBL" id="GME38611.1"/>
    </source>
</evidence>
<comment type="caution">
    <text evidence="1">The sequence shown here is derived from an EMBL/GenBank/DDBJ whole genome shotgun (WGS) entry which is preliminary data.</text>
</comment>
<organism evidence="1 2">
    <name type="scientific">Neofusicoccum parvum</name>
    <dbReference type="NCBI Taxonomy" id="310453"/>
    <lineage>
        <taxon>Eukaryota</taxon>
        <taxon>Fungi</taxon>
        <taxon>Dikarya</taxon>
        <taxon>Ascomycota</taxon>
        <taxon>Pezizomycotina</taxon>
        <taxon>Dothideomycetes</taxon>
        <taxon>Dothideomycetes incertae sedis</taxon>
        <taxon>Botryosphaeriales</taxon>
        <taxon>Botryosphaeriaceae</taxon>
        <taxon>Neofusicoccum</taxon>
    </lineage>
</organism>
<protein>
    <submittedName>
        <fullName evidence="1">Uncharacterized protein</fullName>
    </submittedName>
</protein>
<dbReference type="Proteomes" id="UP001165186">
    <property type="component" value="Unassembled WGS sequence"/>
</dbReference>
<keyword evidence="2" id="KW-1185">Reference proteome</keyword>
<evidence type="ECO:0000313" key="2">
    <source>
        <dbReference type="Proteomes" id="UP001165186"/>
    </source>
</evidence>